<dbReference type="InterPro" id="IPR050678">
    <property type="entry name" value="DNA_Partitioning_ATPase"/>
</dbReference>
<dbReference type="PIRSF" id="PIRSF009320">
    <property type="entry name" value="Nuc_binding_HP_1000"/>
    <property type="match status" value="1"/>
</dbReference>
<dbReference type="CDD" id="cd02042">
    <property type="entry name" value="ParAB_family"/>
    <property type="match status" value="1"/>
</dbReference>
<dbReference type="Gene3D" id="3.40.50.300">
    <property type="entry name" value="P-loop containing nucleotide triphosphate hydrolases"/>
    <property type="match status" value="1"/>
</dbReference>
<evidence type="ECO:0000259" key="1">
    <source>
        <dbReference type="Pfam" id="PF01656"/>
    </source>
</evidence>
<dbReference type="SUPFAM" id="SSF52540">
    <property type="entry name" value="P-loop containing nucleoside triphosphate hydrolases"/>
    <property type="match status" value="1"/>
</dbReference>
<keyword evidence="3" id="KW-1185">Reference proteome</keyword>
<name>A0ABY9R3J2_9BACT</name>
<dbReference type="RefSeq" id="WP_309542228.1">
    <property type="nucleotide sequence ID" value="NZ_CP133659.1"/>
</dbReference>
<proteinExistence type="predicted"/>
<dbReference type="InterPro" id="IPR002586">
    <property type="entry name" value="CobQ/CobB/MinD/ParA_Nub-bd_dom"/>
</dbReference>
<dbReference type="Pfam" id="PF01656">
    <property type="entry name" value="CbiA"/>
    <property type="match status" value="1"/>
</dbReference>
<protein>
    <submittedName>
        <fullName evidence="2">ParA family protein</fullName>
    </submittedName>
</protein>
<dbReference type="EMBL" id="CP133659">
    <property type="protein sequence ID" value="WMW66325.1"/>
    <property type="molecule type" value="Genomic_DNA"/>
</dbReference>
<dbReference type="PANTHER" id="PTHR13696:SF99">
    <property type="entry name" value="COBYRINIC ACID AC-DIAMIDE SYNTHASE"/>
    <property type="match status" value="1"/>
</dbReference>
<reference evidence="2" key="1">
    <citation type="submission" date="2023-09" db="EMBL/GenBank/DDBJ databases">
        <authorList>
            <consortium name="CW5 consortium"/>
            <person name="Lu C.-W."/>
        </authorList>
    </citation>
    <scope>NUCLEOTIDE SEQUENCE</scope>
    <source>
        <strain evidence="2">KPS</strain>
    </source>
</reference>
<dbReference type="PANTHER" id="PTHR13696">
    <property type="entry name" value="P-LOOP CONTAINING NUCLEOSIDE TRIPHOSPHATE HYDROLASE"/>
    <property type="match status" value="1"/>
</dbReference>
<evidence type="ECO:0000313" key="3">
    <source>
        <dbReference type="Proteomes" id="UP001180616"/>
    </source>
</evidence>
<gene>
    <name evidence="2" type="ORF">KPS_000892</name>
</gene>
<sequence length="190" mass="20638">MQLVSVWSPKGGSGKTTLALHLAGAMVARGVSVLLVDLDPQWSAKLISETGSLPFSVLPGWPTSEPKVDVIVADYAPGYSEAPEVGTVVVPMQPSPLDMNSAMRALEVLRRSEGLKVIRVLNMVDLREIEQRDLAAYCLRQREVEKIVKRRSVYRRSLGAGHTVHSAEASTLHGAREAKGEVDALLDMIL</sequence>
<accession>A0ABY9R3J2</accession>
<dbReference type="InterPro" id="IPR027417">
    <property type="entry name" value="P-loop_NTPase"/>
</dbReference>
<evidence type="ECO:0000313" key="2">
    <source>
        <dbReference type="EMBL" id="WMW66325.1"/>
    </source>
</evidence>
<organism evidence="2 3">
    <name type="scientific">Nitratidesulfovibrio liaohensis</name>
    <dbReference type="NCBI Taxonomy" id="2604158"/>
    <lineage>
        <taxon>Bacteria</taxon>
        <taxon>Pseudomonadati</taxon>
        <taxon>Thermodesulfobacteriota</taxon>
        <taxon>Desulfovibrionia</taxon>
        <taxon>Desulfovibrionales</taxon>
        <taxon>Desulfovibrionaceae</taxon>
        <taxon>Nitratidesulfovibrio</taxon>
    </lineage>
</organism>
<feature type="domain" description="CobQ/CobB/MinD/ParA nucleotide binding" evidence="1">
    <location>
        <begin position="5"/>
        <end position="154"/>
    </location>
</feature>
<dbReference type="Proteomes" id="UP001180616">
    <property type="component" value="Chromosome"/>
</dbReference>